<dbReference type="CDD" id="cd00090">
    <property type="entry name" value="HTH_ARSR"/>
    <property type="match status" value="1"/>
</dbReference>
<dbReference type="PRINTS" id="PR00778">
    <property type="entry name" value="HTHARSR"/>
</dbReference>
<dbReference type="EMBL" id="JACCFK010000001">
    <property type="protein sequence ID" value="NYI91061.1"/>
    <property type="molecule type" value="Genomic_DNA"/>
</dbReference>
<feature type="domain" description="HTH arsR-type" evidence="2">
    <location>
        <begin position="1"/>
        <end position="88"/>
    </location>
</feature>
<name>A0A853B8P3_9PSEU</name>
<dbReference type="InterPro" id="IPR036390">
    <property type="entry name" value="WH_DNA-bd_sf"/>
</dbReference>
<accession>A0A853B8P3</accession>
<dbReference type="InterPro" id="IPR013538">
    <property type="entry name" value="ASHA1/2-like_C"/>
</dbReference>
<dbReference type="CDD" id="cd08893">
    <property type="entry name" value="SRPBCC_CalC_Aha1-like_GntR-HTH"/>
    <property type="match status" value="1"/>
</dbReference>
<evidence type="ECO:0000313" key="3">
    <source>
        <dbReference type="EMBL" id="NYI91061.1"/>
    </source>
</evidence>
<dbReference type="InterPro" id="IPR011991">
    <property type="entry name" value="ArsR-like_HTH"/>
</dbReference>
<dbReference type="PANTHER" id="PTHR38600:SF1">
    <property type="entry name" value="TRANSCRIPTIONAL REGULATORY PROTEIN"/>
    <property type="match status" value="1"/>
</dbReference>
<keyword evidence="4" id="KW-1185">Reference proteome</keyword>
<dbReference type="Proteomes" id="UP000549616">
    <property type="component" value="Unassembled WGS sequence"/>
</dbReference>
<dbReference type="SUPFAM" id="SSF55961">
    <property type="entry name" value="Bet v1-like"/>
    <property type="match status" value="1"/>
</dbReference>
<dbReference type="Pfam" id="PF12840">
    <property type="entry name" value="HTH_20"/>
    <property type="match status" value="1"/>
</dbReference>
<dbReference type="Gene3D" id="1.10.10.10">
    <property type="entry name" value="Winged helix-like DNA-binding domain superfamily/Winged helix DNA-binding domain"/>
    <property type="match status" value="1"/>
</dbReference>
<comment type="caution">
    <text evidence="3">The sequence shown here is derived from an EMBL/GenBank/DDBJ whole genome shotgun (WGS) entry which is preliminary data.</text>
</comment>
<gene>
    <name evidence="3" type="ORF">HNR02_004384</name>
</gene>
<dbReference type="PANTHER" id="PTHR38600">
    <property type="entry name" value="TRANSCRIPTIONAL REGULATORY PROTEIN"/>
    <property type="match status" value="1"/>
</dbReference>
<dbReference type="SUPFAM" id="SSF46785">
    <property type="entry name" value="Winged helix' DNA-binding domain"/>
    <property type="match status" value="1"/>
</dbReference>
<evidence type="ECO:0000259" key="2">
    <source>
        <dbReference type="PROSITE" id="PS50987"/>
    </source>
</evidence>
<dbReference type="AlphaFoldDB" id="A0A853B8P3"/>
<dbReference type="SMART" id="SM00418">
    <property type="entry name" value="HTH_ARSR"/>
    <property type="match status" value="1"/>
</dbReference>
<dbReference type="PROSITE" id="PS50987">
    <property type="entry name" value="HTH_ARSR_2"/>
    <property type="match status" value="1"/>
</dbReference>
<proteinExistence type="inferred from homology"/>
<protein>
    <submittedName>
        <fullName evidence="3">Uncharacterized protein YndB with AHSA1/START domain</fullName>
    </submittedName>
</protein>
<dbReference type="GO" id="GO:0003700">
    <property type="term" value="F:DNA-binding transcription factor activity"/>
    <property type="evidence" value="ECO:0007669"/>
    <property type="project" value="InterPro"/>
</dbReference>
<evidence type="ECO:0000256" key="1">
    <source>
        <dbReference type="ARBA" id="ARBA00006817"/>
    </source>
</evidence>
<dbReference type="RefSeq" id="WP_179774999.1">
    <property type="nucleotide sequence ID" value="NZ_JACCFK010000001.1"/>
</dbReference>
<reference evidence="3 4" key="1">
    <citation type="submission" date="2020-07" db="EMBL/GenBank/DDBJ databases">
        <title>Sequencing the genomes of 1000 actinobacteria strains.</title>
        <authorList>
            <person name="Klenk H.-P."/>
        </authorList>
    </citation>
    <scope>NUCLEOTIDE SEQUENCE [LARGE SCALE GENOMIC DNA]</scope>
    <source>
        <strain evidence="3 4">DSM 104006</strain>
    </source>
</reference>
<dbReference type="InterPro" id="IPR036388">
    <property type="entry name" value="WH-like_DNA-bd_sf"/>
</dbReference>
<dbReference type="InterPro" id="IPR001845">
    <property type="entry name" value="HTH_ArsR_DNA-bd_dom"/>
</dbReference>
<comment type="similarity">
    <text evidence="1">Belongs to the AHA1 family.</text>
</comment>
<sequence length="264" mass="30281">MDEVFRALADPTRRALLDALNRRNGQTLRELSAGLDLTRQAVTKHLNVLEAARLVATTRRGREKLHFLNAAAITEIADRWISPYYRDKARTLADLKRTLEEDPVGQTEFVYVTYIETTPEKLFRALTEPEFTRRYWGAELRSDWTVGSPVLWREGDGEFRDLDQQVLEYSPHTKLAYTWHNYQPEHQELFGWSDARFAELVREKRSKVSFTLEEAGKSVKLTVVHDDFEPDAEMLKAVSGGWPAILSGLKTLLETGDVLVTEDA</sequence>
<evidence type="ECO:0000313" key="4">
    <source>
        <dbReference type="Proteomes" id="UP000549616"/>
    </source>
</evidence>
<dbReference type="Gene3D" id="3.30.530.20">
    <property type="match status" value="1"/>
</dbReference>
<dbReference type="Pfam" id="PF08327">
    <property type="entry name" value="AHSA1"/>
    <property type="match status" value="1"/>
</dbReference>
<dbReference type="NCBIfam" id="NF033788">
    <property type="entry name" value="HTH_metalloreg"/>
    <property type="match status" value="1"/>
</dbReference>
<dbReference type="InterPro" id="IPR023393">
    <property type="entry name" value="START-like_dom_sf"/>
</dbReference>
<organism evidence="3 4">
    <name type="scientific">Amycolatopsis endophytica</name>
    <dbReference type="NCBI Taxonomy" id="860233"/>
    <lineage>
        <taxon>Bacteria</taxon>
        <taxon>Bacillati</taxon>
        <taxon>Actinomycetota</taxon>
        <taxon>Actinomycetes</taxon>
        <taxon>Pseudonocardiales</taxon>
        <taxon>Pseudonocardiaceae</taxon>
        <taxon>Amycolatopsis</taxon>
    </lineage>
</organism>